<feature type="domain" description="Replication origin-binding protein" evidence="2">
    <location>
        <begin position="315"/>
        <end position="699"/>
    </location>
</feature>
<evidence type="ECO:0000256" key="1">
    <source>
        <dbReference type="SAM" id="MobiDB-lite"/>
    </source>
</evidence>
<dbReference type="InterPro" id="IPR003450">
    <property type="entry name" value="Replication_origin-bd"/>
</dbReference>
<name>A0A3S1AYB9_ELYCH</name>
<feature type="compositionally biased region" description="Basic and acidic residues" evidence="1">
    <location>
        <begin position="162"/>
        <end position="198"/>
    </location>
</feature>
<dbReference type="SUPFAM" id="SSF52540">
    <property type="entry name" value="P-loop containing nucleoside triphosphate hydrolases"/>
    <property type="match status" value="1"/>
</dbReference>
<feature type="region of interest" description="Disordered" evidence="1">
    <location>
        <begin position="40"/>
        <end position="69"/>
    </location>
</feature>
<feature type="region of interest" description="Disordered" evidence="1">
    <location>
        <begin position="149"/>
        <end position="209"/>
    </location>
</feature>
<dbReference type="InterPro" id="IPR027417">
    <property type="entry name" value="P-loop_NTPase"/>
</dbReference>
<proteinExistence type="predicted"/>
<evidence type="ECO:0000259" key="2">
    <source>
        <dbReference type="Pfam" id="PF02399"/>
    </source>
</evidence>
<protein>
    <recommendedName>
        <fullName evidence="2">Replication origin-binding protein domain-containing protein</fullName>
    </recommendedName>
</protein>
<dbReference type="GO" id="GO:0006260">
    <property type="term" value="P:DNA replication"/>
    <property type="evidence" value="ECO:0007669"/>
    <property type="project" value="InterPro"/>
</dbReference>
<dbReference type="Pfam" id="PF02399">
    <property type="entry name" value="Herpes_ori_bp"/>
    <property type="match status" value="1"/>
</dbReference>
<reference evidence="3 4" key="1">
    <citation type="submission" date="2019-01" db="EMBL/GenBank/DDBJ databases">
        <title>A draft genome assembly of the solar-powered sea slug Elysia chlorotica.</title>
        <authorList>
            <person name="Cai H."/>
            <person name="Li Q."/>
            <person name="Fang X."/>
            <person name="Li J."/>
            <person name="Curtis N.E."/>
            <person name="Altenburger A."/>
            <person name="Shibata T."/>
            <person name="Feng M."/>
            <person name="Maeda T."/>
            <person name="Schwartz J.A."/>
            <person name="Shigenobu S."/>
            <person name="Lundholm N."/>
            <person name="Nishiyama T."/>
            <person name="Yang H."/>
            <person name="Hasebe M."/>
            <person name="Li S."/>
            <person name="Pierce S.K."/>
            <person name="Wang J."/>
        </authorList>
    </citation>
    <scope>NUCLEOTIDE SEQUENCE [LARGE SCALE GENOMIC DNA]</scope>
    <source>
        <strain evidence="3">EC2010</strain>
        <tissue evidence="3">Whole organism of an adult</tissue>
    </source>
</reference>
<sequence>MEGPTEPHDQLRRLQNYSRQAGDRDRMYFHRTNYRRLDLQREYQERRRQRRSPLANETHVEMRTSAPSHLRQPVVTMEKNDPLKHLRCYYFVRPKIQQRLENRSQHVKNAARYRNNKENLSSDSHIENEQYAAEAVDGKSDDRHDEFFHDYDDGCDNGSRVEPSEMDLRYDDEQKKTSAVDTHRSPLRPRKFDNNADHTRKKPSSGSAVAAVRDVNVEPGSDLTERARDIVGRLYGFPFDESSCLKLSRSQTEPGIFSAETKRKTNKKDFCAGLNSLRVVDAINDCQHTDETTQTAWISTITRKYLDIRDVGPGNVWVVKSPMGSGKTTIFSEMCANFRRILVVSCRRSYTDFLCTTLPEFQNYQDVRGSINPSDHPKIVIQLQSLRRIKGLSKGIFVHAQWDLLYIDEPDGVFKEICSALGDWNERKVHAQALTTLVSCIPRVVVSDACFAPWHLRLLRTHLLSNLPHKIISCTVNNYVPRTHDVRIYESCSLSRSYMDLNFVKHGIKKALGDEECGLINVDDVLLGKTSSASTDLYAEAFLMAFNHETSLNSPSRENDMSFCLLEALNHGLKPLVICNTKRQAHLVRDVVVKFLLQKGTIQPVDVSDEVVIISGDTPPDVRKNLMHNLKKKLLRCKVFIYTTAFKVGIDINFDCFDEAYLFVDQLSPINTPSIVDLFQCVGRSRTTNILNVFVNVSRHKKCSDDDPIGQHTVDTMPPKAPYPVTLDERQQLDVLIHRVVKVESSINGDPFLFRAVLLELFNKTIAASFVRKPPFPITITEVPAVKEMLVDACHRAFTARISTLTTLSPTTFDRLFPSKLTKKSVVKDIEKVLDIIDGSVGNSLYILNSMNCGVVKMWAQRLDKDVAEFDIAPSDVLDFDKQAWASVTERDLVRRIAESLFGNCGNACVRTVDKFEWVLNAVQTKMVDSNIDFESDVVTELGRLYVDPYYPDGICPLKALHIMAKRFKMRVAKDNEFCRLIIPRKTELYNFDLNRMVAMLLL</sequence>
<accession>A0A3S1AYB9</accession>
<organism evidence="3 4">
    <name type="scientific">Elysia chlorotica</name>
    <name type="common">Eastern emerald elysia</name>
    <name type="synonym">Sea slug</name>
    <dbReference type="NCBI Taxonomy" id="188477"/>
    <lineage>
        <taxon>Eukaryota</taxon>
        <taxon>Metazoa</taxon>
        <taxon>Spiralia</taxon>
        <taxon>Lophotrochozoa</taxon>
        <taxon>Mollusca</taxon>
        <taxon>Gastropoda</taxon>
        <taxon>Heterobranchia</taxon>
        <taxon>Euthyneura</taxon>
        <taxon>Panpulmonata</taxon>
        <taxon>Sacoglossa</taxon>
        <taxon>Placobranchoidea</taxon>
        <taxon>Plakobranchidae</taxon>
        <taxon>Elysia</taxon>
    </lineage>
</organism>
<dbReference type="Proteomes" id="UP000271974">
    <property type="component" value="Unassembled WGS sequence"/>
</dbReference>
<evidence type="ECO:0000313" key="4">
    <source>
        <dbReference type="Proteomes" id="UP000271974"/>
    </source>
</evidence>
<keyword evidence="4" id="KW-1185">Reference proteome</keyword>
<dbReference type="GO" id="GO:0005524">
    <property type="term" value="F:ATP binding"/>
    <property type="evidence" value="ECO:0007669"/>
    <property type="project" value="InterPro"/>
</dbReference>
<dbReference type="Gene3D" id="3.40.50.300">
    <property type="entry name" value="P-loop containing nucleotide triphosphate hydrolases"/>
    <property type="match status" value="1"/>
</dbReference>
<gene>
    <name evidence="3" type="ORF">EGW08_020733</name>
</gene>
<comment type="caution">
    <text evidence="3">The sequence shown here is derived from an EMBL/GenBank/DDBJ whole genome shotgun (WGS) entry which is preliminary data.</text>
</comment>
<dbReference type="EMBL" id="RQTK01001204">
    <property type="protein sequence ID" value="RUS71482.1"/>
    <property type="molecule type" value="Genomic_DNA"/>
</dbReference>
<dbReference type="OrthoDB" id="6216867at2759"/>
<dbReference type="AlphaFoldDB" id="A0A3S1AYB9"/>
<evidence type="ECO:0000313" key="3">
    <source>
        <dbReference type="EMBL" id="RUS71482.1"/>
    </source>
</evidence>
<dbReference type="GO" id="GO:0003688">
    <property type="term" value="F:DNA replication origin binding"/>
    <property type="evidence" value="ECO:0007669"/>
    <property type="project" value="InterPro"/>
</dbReference>